<protein>
    <submittedName>
        <fullName evidence="2">Uncharacterized protein</fullName>
    </submittedName>
</protein>
<sequence>MGLKVPKQGGLERLQAHRGPNILLHQQGQRKASNACSGASNSCSLDTTENLDLDTKRGIQEAAVLEKKIRSAWIDEARAGFTDAEVEDIHQKCSWPHGVVKMCSAQSTEKWGAL</sequence>
<dbReference type="Proteomes" id="UP001066276">
    <property type="component" value="Chromosome 10"/>
</dbReference>
<proteinExistence type="predicted"/>
<name>A0AAV7LUY9_PLEWA</name>
<evidence type="ECO:0000256" key="1">
    <source>
        <dbReference type="SAM" id="MobiDB-lite"/>
    </source>
</evidence>
<feature type="region of interest" description="Disordered" evidence="1">
    <location>
        <begin position="1"/>
        <end position="20"/>
    </location>
</feature>
<reference evidence="2" key="1">
    <citation type="journal article" date="2022" name="bioRxiv">
        <title>Sequencing and chromosome-scale assembly of the giantPleurodeles waltlgenome.</title>
        <authorList>
            <person name="Brown T."/>
            <person name="Elewa A."/>
            <person name="Iarovenko S."/>
            <person name="Subramanian E."/>
            <person name="Araus A.J."/>
            <person name="Petzold A."/>
            <person name="Susuki M."/>
            <person name="Suzuki K.-i.T."/>
            <person name="Hayashi T."/>
            <person name="Toyoda A."/>
            <person name="Oliveira C."/>
            <person name="Osipova E."/>
            <person name="Leigh N.D."/>
            <person name="Simon A."/>
            <person name="Yun M.H."/>
        </authorList>
    </citation>
    <scope>NUCLEOTIDE SEQUENCE</scope>
    <source>
        <strain evidence="2">20211129_DDA</strain>
        <tissue evidence="2">Liver</tissue>
    </source>
</reference>
<keyword evidence="3" id="KW-1185">Reference proteome</keyword>
<organism evidence="2 3">
    <name type="scientific">Pleurodeles waltl</name>
    <name type="common">Iberian ribbed newt</name>
    <dbReference type="NCBI Taxonomy" id="8319"/>
    <lineage>
        <taxon>Eukaryota</taxon>
        <taxon>Metazoa</taxon>
        <taxon>Chordata</taxon>
        <taxon>Craniata</taxon>
        <taxon>Vertebrata</taxon>
        <taxon>Euteleostomi</taxon>
        <taxon>Amphibia</taxon>
        <taxon>Batrachia</taxon>
        <taxon>Caudata</taxon>
        <taxon>Salamandroidea</taxon>
        <taxon>Salamandridae</taxon>
        <taxon>Pleurodelinae</taxon>
        <taxon>Pleurodeles</taxon>
    </lineage>
</organism>
<gene>
    <name evidence="2" type="ORF">NDU88_000521</name>
</gene>
<accession>A0AAV7LUY9</accession>
<evidence type="ECO:0000313" key="2">
    <source>
        <dbReference type="EMBL" id="KAJ1095356.1"/>
    </source>
</evidence>
<dbReference type="EMBL" id="JANPWB010000014">
    <property type="protein sequence ID" value="KAJ1095356.1"/>
    <property type="molecule type" value="Genomic_DNA"/>
</dbReference>
<comment type="caution">
    <text evidence="2">The sequence shown here is derived from an EMBL/GenBank/DDBJ whole genome shotgun (WGS) entry which is preliminary data.</text>
</comment>
<feature type="non-terminal residue" evidence="2">
    <location>
        <position position="114"/>
    </location>
</feature>
<dbReference type="AlphaFoldDB" id="A0AAV7LUY9"/>
<evidence type="ECO:0000313" key="3">
    <source>
        <dbReference type="Proteomes" id="UP001066276"/>
    </source>
</evidence>